<protein>
    <submittedName>
        <fullName evidence="11">Probable acyl-CoA dehydrogenase 6</fullName>
    </submittedName>
</protein>
<dbReference type="PROSITE" id="PS00073">
    <property type="entry name" value="ACYL_COA_DH_2"/>
    <property type="match status" value="1"/>
</dbReference>
<reference evidence="11" key="1">
    <citation type="submission" date="2025-08" db="UniProtKB">
        <authorList>
            <consortium name="RefSeq"/>
        </authorList>
    </citation>
    <scope>IDENTIFICATION</scope>
    <source>
        <tissue evidence="11">Muscle</tissue>
    </source>
</reference>
<dbReference type="PANTHER" id="PTHR48083:SF6">
    <property type="entry name" value="ACYL-COA DEHYDROGENASE 6"/>
    <property type="match status" value="1"/>
</dbReference>
<evidence type="ECO:0000259" key="7">
    <source>
        <dbReference type="Pfam" id="PF00441"/>
    </source>
</evidence>
<dbReference type="Gene3D" id="1.10.540.10">
    <property type="entry name" value="Acyl-CoA dehydrogenase/oxidase, N-terminal domain"/>
    <property type="match status" value="1"/>
</dbReference>
<dbReference type="Proteomes" id="UP000694941">
    <property type="component" value="Unplaced"/>
</dbReference>
<dbReference type="InterPro" id="IPR009100">
    <property type="entry name" value="AcylCoA_DH/oxidase_NM_dom_sf"/>
</dbReference>
<evidence type="ECO:0000313" key="11">
    <source>
        <dbReference type="RefSeq" id="XP_013778443.1"/>
    </source>
</evidence>
<gene>
    <name evidence="11" type="primary">LOC106463019</name>
</gene>
<evidence type="ECO:0000256" key="1">
    <source>
        <dbReference type="ARBA" id="ARBA00001974"/>
    </source>
</evidence>
<comment type="cofactor">
    <cofactor evidence="1 6">
        <name>FAD</name>
        <dbReference type="ChEBI" id="CHEBI:57692"/>
    </cofactor>
</comment>
<evidence type="ECO:0000256" key="5">
    <source>
        <dbReference type="ARBA" id="ARBA00023002"/>
    </source>
</evidence>
<keyword evidence="3 6" id="KW-0285">Flavoprotein</keyword>
<evidence type="ECO:0000259" key="9">
    <source>
        <dbReference type="Pfam" id="PF02771"/>
    </source>
</evidence>
<dbReference type="InterPro" id="IPR050741">
    <property type="entry name" value="Acyl-CoA_dehydrogenase"/>
</dbReference>
<dbReference type="PROSITE" id="PS00072">
    <property type="entry name" value="ACYL_COA_DH_1"/>
    <property type="match status" value="1"/>
</dbReference>
<dbReference type="InterPro" id="IPR006089">
    <property type="entry name" value="Acyl-CoA_DH_CS"/>
</dbReference>
<accession>A0ABM1BB41</accession>
<dbReference type="PANTHER" id="PTHR48083">
    <property type="entry name" value="MEDIUM-CHAIN SPECIFIC ACYL-COA DEHYDROGENASE, MITOCHONDRIAL-RELATED"/>
    <property type="match status" value="1"/>
</dbReference>
<dbReference type="GeneID" id="106463019"/>
<feature type="domain" description="Acyl-CoA dehydrogenase/oxidase N-terminal" evidence="9">
    <location>
        <begin position="79"/>
        <end position="192"/>
    </location>
</feature>
<keyword evidence="10" id="KW-1185">Reference proteome</keyword>
<dbReference type="Gene3D" id="2.40.110.10">
    <property type="entry name" value="Butyryl-CoA Dehydrogenase, subunit A, domain 2"/>
    <property type="match status" value="1"/>
</dbReference>
<evidence type="ECO:0000256" key="4">
    <source>
        <dbReference type="ARBA" id="ARBA00022827"/>
    </source>
</evidence>
<dbReference type="Gene3D" id="1.20.140.10">
    <property type="entry name" value="Butyryl-CoA Dehydrogenase, subunit A, domain 3"/>
    <property type="match status" value="1"/>
</dbReference>
<dbReference type="SUPFAM" id="SSF47203">
    <property type="entry name" value="Acyl-CoA dehydrogenase C-terminal domain-like"/>
    <property type="match status" value="1"/>
</dbReference>
<evidence type="ECO:0000256" key="3">
    <source>
        <dbReference type="ARBA" id="ARBA00022630"/>
    </source>
</evidence>
<evidence type="ECO:0000259" key="8">
    <source>
        <dbReference type="Pfam" id="PF02770"/>
    </source>
</evidence>
<keyword evidence="4 6" id="KW-0274">FAD</keyword>
<feature type="domain" description="Acyl-CoA oxidase/dehydrogenase middle" evidence="8">
    <location>
        <begin position="196"/>
        <end position="291"/>
    </location>
</feature>
<dbReference type="InterPro" id="IPR006091">
    <property type="entry name" value="Acyl-CoA_Oxase/DH_mid-dom"/>
</dbReference>
<keyword evidence="5 6" id="KW-0560">Oxidoreductase</keyword>
<dbReference type="Pfam" id="PF02771">
    <property type="entry name" value="Acyl-CoA_dh_N"/>
    <property type="match status" value="1"/>
</dbReference>
<evidence type="ECO:0000256" key="6">
    <source>
        <dbReference type="RuleBase" id="RU362125"/>
    </source>
</evidence>
<dbReference type="RefSeq" id="XP_013778443.1">
    <property type="nucleotide sequence ID" value="XM_013922989.2"/>
</dbReference>
<proteinExistence type="inferred from homology"/>
<dbReference type="InterPro" id="IPR046373">
    <property type="entry name" value="Acyl-CoA_Oxase/DH_mid-dom_sf"/>
</dbReference>
<name>A0ABM1BB41_LIMPO</name>
<dbReference type="InterPro" id="IPR037069">
    <property type="entry name" value="AcylCoA_DH/ox_N_sf"/>
</dbReference>
<dbReference type="Pfam" id="PF02770">
    <property type="entry name" value="Acyl-CoA_dh_M"/>
    <property type="match status" value="1"/>
</dbReference>
<organism evidence="10 11">
    <name type="scientific">Limulus polyphemus</name>
    <name type="common">Atlantic horseshoe crab</name>
    <dbReference type="NCBI Taxonomy" id="6850"/>
    <lineage>
        <taxon>Eukaryota</taxon>
        <taxon>Metazoa</taxon>
        <taxon>Ecdysozoa</taxon>
        <taxon>Arthropoda</taxon>
        <taxon>Chelicerata</taxon>
        <taxon>Merostomata</taxon>
        <taxon>Xiphosura</taxon>
        <taxon>Limulidae</taxon>
        <taxon>Limulus</taxon>
    </lineage>
</organism>
<evidence type="ECO:0000313" key="10">
    <source>
        <dbReference type="Proteomes" id="UP000694941"/>
    </source>
</evidence>
<evidence type="ECO:0000256" key="2">
    <source>
        <dbReference type="ARBA" id="ARBA00009347"/>
    </source>
</evidence>
<dbReference type="InterPro" id="IPR009075">
    <property type="entry name" value="AcylCo_DH/oxidase_C"/>
</dbReference>
<dbReference type="InterPro" id="IPR013786">
    <property type="entry name" value="AcylCoA_DH/ox_N"/>
</dbReference>
<dbReference type="InterPro" id="IPR036250">
    <property type="entry name" value="AcylCo_DH-like_C"/>
</dbReference>
<feature type="domain" description="Acyl-CoA dehydrogenase/oxidase C-terminal" evidence="7">
    <location>
        <begin position="303"/>
        <end position="451"/>
    </location>
</feature>
<dbReference type="SUPFAM" id="SSF56645">
    <property type="entry name" value="Acyl-CoA dehydrogenase NM domain-like"/>
    <property type="match status" value="1"/>
</dbReference>
<comment type="similarity">
    <text evidence="2 6">Belongs to the acyl-CoA dehydrogenase family.</text>
</comment>
<dbReference type="Pfam" id="PF00441">
    <property type="entry name" value="Acyl-CoA_dh_1"/>
    <property type="match status" value="1"/>
</dbReference>
<sequence length="467" mass="51755">MARSESIRRSLRFFTANSGKVRYWCLKKAVDPSKVFTISTSDKCTINSIRCFSRSVSISSSNSSITATADHANFDFFRQEHTELRNTLKKIIVKDINPFVDEWEAEGQFPAHSVFKKLGEAGLLGITRPQEYGGLGLDYTYTLAFLEELGTIKCGGIPMAISVHTDMATPALANFGSEELKKEFLVPSIAGDRVACLGVSEVEGGSDVASIKTKAVRDGDDLIINGGKMWITNGCQADWMCLLANTREGPSHKNKSLICIPMKTPGVHISKKINKIGMHSSDTAQIFFEDVRVPVRNIIGEEGMGFMYQMLQFQEERLAGSIIVLPCLEQAITDTLEYCKQRKAFGYPIIYNQVIHFRLAELQTEVEALRSLVYRAIGKLLSGENVTLLASMAKLKAGRLAREVTDTCMQYWGGLGYTSDVLISRMFRDMRLLSIGGGTDEIMLSIICKHMGTLPPQILTKQAQNVK</sequence>